<comment type="similarity">
    <text evidence="2 6">Belongs to the acyl-CoA dehydrogenase family.</text>
</comment>
<dbReference type="GO" id="GO:0050660">
    <property type="term" value="F:flavin adenine dinucleotide binding"/>
    <property type="evidence" value="ECO:0007669"/>
    <property type="project" value="InterPro"/>
</dbReference>
<dbReference type="STRING" id="1810504.PG2T_13310"/>
<evidence type="ECO:0000259" key="7">
    <source>
        <dbReference type="Pfam" id="PF00441"/>
    </source>
</evidence>
<dbReference type="InterPro" id="IPR009075">
    <property type="entry name" value="AcylCo_DH/oxidase_C"/>
</dbReference>
<dbReference type="OrthoDB" id="571684at2"/>
<dbReference type="InterPro" id="IPR046373">
    <property type="entry name" value="Acyl-CoA_Oxase/DH_mid-dom_sf"/>
</dbReference>
<proteinExistence type="inferred from homology"/>
<dbReference type="KEGG" id="gbi:PG2T_13310"/>
<dbReference type="Pfam" id="PF00441">
    <property type="entry name" value="Acyl-CoA_dh_1"/>
    <property type="match status" value="1"/>
</dbReference>
<dbReference type="Gene3D" id="2.40.110.10">
    <property type="entry name" value="Butyryl-CoA Dehydrogenase, subunit A, domain 2"/>
    <property type="match status" value="1"/>
</dbReference>
<dbReference type="Proteomes" id="UP000092952">
    <property type="component" value="Chromosome"/>
</dbReference>
<dbReference type="EMBL" id="CP014671">
    <property type="protein sequence ID" value="ANX05055.1"/>
    <property type="molecule type" value="Genomic_DNA"/>
</dbReference>
<evidence type="ECO:0000256" key="6">
    <source>
        <dbReference type="RuleBase" id="RU362125"/>
    </source>
</evidence>
<feature type="domain" description="Acyl-CoA dehydrogenase/oxidase C-terminal" evidence="7">
    <location>
        <begin position="234"/>
        <end position="383"/>
    </location>
</feature>
<evidence type="ECO:0000256" key="2">
    <source>
        <dbReference type="ARBA" id="ARBA00009347"/>
    </source>
</evidence>
<dbReference type="RefSeq" id="WP_068806474.1">
    <property type="nucleotide sequence ID" value="NZ_CP014671.1"/>
</dbReference>
<dbReference type="SUPFAM" id="SSF56645">
    <property type="entry name" value="Acyl-CoA dehydrogenase NM domain-like"/>
    <property type="match status" value="1"/>
</dbReference>
<comment type="cofactor">
    <cofactor evidence="1 6">
        <name>FAD</name>
        <dbReference type="ChEBI" id="CHEBI:57692"/>
    </cofactor>
</comment>
<evidence type="ECO:0000259" key="9">
    <source>
        <dbReference type="Pfam" id="PF02771"/>
    </source>
</evidence>
<evidence type="ECO:0000256" key="4">
    <source>
        <dbReference type="ARBA" id="ARBA00022827"/>
    </source>
</evidence>
<dbReference type="InterPro" id="IPR009100">
    <property type="entry name" value="AcylCoA_DH/oxidase_NM_dom_sf"/>
</dbReference>
<dbReference type="PANTHER" id="PTHR43884:SF12">
    <property type="entry name" value="ISOVALERYL-COA DEHYDROGENASE, MITOCHONDRIAL-RELATED"/>
    <property type="match status" value="1"/>
</dbReference>
<dbReference type="InterPro" id="IPR013786">
    <property type="entry name" value="AcylCoA_DH/ox_N"/>
</dbReference>
<accession>A0A1B1YW66</accession>
<dbReference type="FunCoup" id="A0A1B1YW66">
    <property type="interactions" value="429"/>
</dbReference>
<evidence type="ECO:0000256" key="5">
    <source>
        <dbReference type="ARBA" id="ARBA00023002"/>
    </source>
</evidence>
<keyword evidence="5 6" id="KW-0560">Oxidoreductase</keyword>
<name>A0A1B1YW66_9GAMM</name>
<dbReference type="InterPro" id="IPR006091">
    <property type="entry name" value="Acyl-CoA_Oxase/DH_mid-dom"/>
</dbReference>
<evidence type="ECO:0000259" key="8">
    <source>
        <dbReference type="Pfam" id="PF02770"/>
    </source>
</evidence>
<dbReference type="Gene3D" id="1.10.540.10">
    <property type="entry name" value="Acyl-CoA dehydrogenase/oxidase, N-terminal domain"/>
    <property type="match status" value="1"/>
</dbReference>
<evidence type="ECO:0000256" key="1">
    <source>
        <dbReference type="ARBA" id="ARBA00001974"/>
    </source>
</evidence>
<dbReference type="InParanoid" id="A0A1B1YW66"/>
<evidence type="ECO:0000313" key="11">
    <source>
        <dbReference type="Proteomes" id="UP000092952"/>
    </source>
</evidence>
<gene>
    <name evidence="10" type="ORF">PG2T_13310</name>
</gene>
<sequence>MLELTEPEHIRLLRDQLRRFVDKEMPREAAARWDREDVFPRAVFDKLAELGVCGLTVPEEYGGAGVDIPACMAVIEELSRRSLAVSVPYIMCTCYAGMNITEVGSEAQKRELLPKIAEGKLIFAYGLTEPDVGSDLGSVKTTAVRDGDELIINGAKRFCSGADEADYIYALVCSDRAGARYKNLSFVLIPPTAPGVTVTAFECMGVRGIHTTDVNFDNVRLPLANLVGGEAAWNRGWEMLAGPGLDVEKIEVAAIALGVAWAALEDAWTYAQERKQFGKAIGSYQSIRHLLADMQAKLYTARTLVYQVAGKLDGEGRHGVETAIAKLMATEYCTEITLAAQKVMGAYGYASEFPMERYVRDSLALPIFGGSSAIQRNNIVNWMGLPK</sequence>
<feature type="domain" description="Acyl-CoA oxidase/dehydrogenase middle" evidence="8">
    <location>
        <begin position="124"/>
        <end position="219"/>
    </location>
</feature>
<feature type="domain" description="Acyl-CoA dehydrogenase/oxidase N-terminal" evidence="9">
    <location>
        <begin position="8"/>
        <end position="120"/>
    </location>
</feature>
<protein>
    <submittedName>
        <fullName evidence="10">Acyl-CoA dehydrogenase</fullName>
    </submittedName>
</protein>
<keyword evidence="3 6" id="KW-0285">Flavoprotein</keyword>
<dbReference type="FunFam" id="1.20.140.10:FF:000001">
    <property type="entry name" value="Acyl-CoA dehydrogenase"/>
    <property type="match status" value="1"/>
</dbReference>
<dbReference type="InterPro" id="IPR036250">
    <property type="entry name" value="AcylCo_DH-like_C"/>
</dbReference>
<dbReference type="SUPFAM" id="SSF47203">
    <property type="entry name" value="Acyl-CoA dehydrogenase C-terminal domain-like"/>
    <property type="match status" value="1"/>
</dbReference>
<evidence type="ECO:0000256" key="3">
    <source>
        <dbReference type="ARBA" id="ARBA00022630"/>
    </source>
</evidence>
<keyword evidence="4 6" id="KW-0274">FAD</keyword>
<organism evidence="10 11">
    <name type="scientific">Immundisolibacter cernigliae</name>
    <dbReference type="NCBI Taxonomy" id="1810504"/>
    <lineage>
        <taxon>Bacteria</taxon>
        <taxon>Pseudomonadati</taxon>
        <taxon>Pseudomonadota</taxon>
        <taxon>Gammaproteobacteria</taxon>
        <taxon>Immundisolibacterales</taxon>
        <taxon>Immundisolibacteraceae</taxon>
        <taxon>Immundisolibacter</taxon>
    </lineage>
</organism>
<dbReference type="AlphaFoldDB" id="A0A1B1YW66"/>
<dbReference type="InterPro" id="IPR037069">
    <property type="entry name" value="AcylCoA_DH/ox_N_sf"/>
</dbReference>
<keyword evidence="11" id="KW-1185">Reference proteome</keyword>
<dbReference type="Pfam" id="PF02770">
    <property type="entry name" value="Acyl-CoA_dh_M"/>
    <property type="match status" value="1"/>
</dbReference>
<dbReference type="GO" id="GO:0003995">
    <property type="term" value="F:acyl-CoA dehydrogenase activity"/>
    <property type="evidence" value="ECO:0007669"/>
    <property type="project" value="TreeGrafter"/>
</dbReference>
<evidence type="ECO:0000313" key="10">
    <source>
        <dbReference type="EMBL" id="ANX05055.1"/>
    </source>
</evidence>
<reference evidence="11" key="1">
    <citation type="submission" date="2016-03" db="EMBL/GenBank/DDBJ databases">
        <title>Complete genome sequence of Solimmundus cernigliae, representing a novel lineage of polycyclic aromatic hydrocarbon degraders within the Gammaproteobacteria.</title>
        <authorList>
            <person name="Singleton D.R."/>
            <person name="Dickey A.N."/>
            <person name="Scholl E.H."/>
            <person name="Wright F.A."/>
            <person name="Aitken M.D."/>
        </authorList>
    </citation>
    <scope>NUCLEOTIDE SEQUENCE [LARGE SCALE GENOMIC DNA]</scope>
    <source>
        <strain evidence="11">TR3.2</strain>
    </source>
</reference>
<dbReference type="Gene3D" id="1.20.140.10">
    <property type="entry name" value="Butyryl-CoA Dehydrogenase, subunit A, domain 3"/>
    <property type="match status" value="1"/>
</dbReference>
<dbReference type="Pfam" id="PF02771">
    <property type="entry name" value="Acyl-CoA_dh_N"/>
    <property type="match status" value="1"/>
</dbReference>
<dbReference type="PANTHER" id="PTHR43884">
    <property type="entry name" value="ACYL-COA DEHYDROGENASE"/>
    <property type="match status" value="1"/>
</dbReference>
<dbReference type="PIRSF" id="PIRSF016578">
    <property type="entry name" value="HsaA"/>
    <property type="match status" value="1"/>
</dbReference>